<proteinExistence type="predicted"/>
<evidence type="ECO:0000313" key="2">
    <source>
        <dbReference type="Proteomes" id="UP000190328"/>
    </source>
</evidence>
<protein>
    <submittedName>
        <fullName evidence="1">Uncharacterized protein</fullName>
    </submittedName>
</protein>
<dbReference type="RefSeq" id="WP_078808277.1">
    <property type="nucleotide sequence ID" value="NZ_FUXI01000036.1"/>
</dbReference>
<reference evidence="1 2" key="1">
    <citation type="submission" date="2017-02" db="EMBL/GenBank/DDBJ databases">
        <authorList>
            <person name="Peterson S.W."/>
        </authorList>
    </citation>
    <scope>NUCLEOTIDE SEQUENCE [LARGE SCALE GENOMIC DNA]</scope>
    <source>
        <strain evidence="1 2">ATCC BAA-1030</strain>
    </source>
</reference>
<gene>
    <name evidence="1" type="ORF">SAMN02745116_02378</name>
</gene>
<name>A0A1T4QZ97_9ENTE</name>
<keyword evidence="2" id="KW-1185">Reference proteome</keyword>
<evidence type="ECO:0000313" key="1">
    <source>
        <dbReference type="EMBL" id="SKA08927.1"/>
    </source>
</evidence>
<dbReference type="Proteomes" id="UP000190328">
    <property type="component" value="Unassembled WGS sequence"/>
</dbReference>
<organism evidence="1 2">
    <name type="scientific">Pilibacter termitis</name>
    <dbReference type="NCBI Taxonomy" id="263852"/>
    <lineage>
        <taxon>Bacteria</taxon>
        <taxon>Bacillati</taxon>
        <taxon>Bacillota</taxon>
        <taxon>Bacilli</taxon>
        <taxon>Lactobacillales</taxon>
        <taxon>Enterococcaceae</taxon>
        <taxon>Pilibacter</taxon>
    </lineage>
</organism>
<dbReference type="STRING" id="263852.SAMN02745116_02378"/>
<accession>A0A1T4QZ97</accession>
<sequence>MKTRIGQIVLATSPLLKHSFLLKIEKENKFTYIGEILEWAKSDEYKVKDFQKKIAVRKNDVKQRRKTKNAK</sequence>
<dbReference type="EMBL" id="FUXI01000036">
    <property type="protein sequence ID" value="SKA08927.1"/>
    <property type="molecule type" value="Genomic_DNA"/>
</dbReference>
<dbReference type="AlphaFoldDB" id="A0A1T4QZ97"/>